<name>A0ABP9IY06_9ACTN</name>
<dbReference type="Proteomes" id="UP001500610">
    <property type="component" value="Unassembled WGS sequence"/>
</dbReference>
<protein>
    <submittedName>
        <fullName evidence="2">Uncharacterized protein</fullName>
    </submittedName>
</protein>
<reference evidence="3" key="1">
    <citation type="journal article" date="2019" name="Int. J. Syst. Evol. Microbiol.">
        <title>The Global Catalogue of Microorganisms (GCM) 10K type strain sequencing project: providing services to taxonomists for standard genome sequencing and annotation.</title>
        <authorList>
            <consortium name="The Broad Institute Genomics Platform"/>
            <consortium name="The Broad Institute Genome Sequencing Center for Infectious Disease"/>
            <person name="Wu L."/>
            <person name="Ma J."/>
        </authorList>
    </citation>
    <scope>NUCLEOTIDE SEQUENCE [LARGE SCALE GENOMIC DNA]</scope>
    <source>
        <strain evidence="3">JCM 17657</strain>
    </source>
</reference>
<comment type="caution">
    <text evidence="2">The sequence shown here is derived from an EMBL/GenBank/DDBJ whole genome shotgun (WGS) entry which is preliminary data.</text>
</comment>
<dbReference type="EMBL" id="BAABIV010000037">
    <property type="protein sequence ID" value="GAA5012597.1"/>
    <property type="molecule type" value="Genomic_DNA"/>
</dbReference>
<accession>A0ABP9IY06</accession>
<evidence type="ECO:0000313" key="2">
    <source>
        <dbReference type="EMBL" id="GAA5012597.1"/>
    </source>
</evidence>
<sequence length="75" mass="8182">MNAAASWQWTNQCGSCQAWKPGVRRVTSRRVSSLTPSSPQESMNSPANRSAALPSAMHQGQKRPPTSWTVQKDAV</sequence>
<organism evidence="2 3">
    <name type="scientific">Streptomyces hyderabadensis</name>
    <dbReference type="NCBI Taxonomy" id="598549"/>
    <lineage>
        <taxon>Bacteria</taxon>
        <taxon>Bacillati</taxon>
        <taxon>Actinomycetota</taxon>
        <taxon>Actinomycetes</taxon>
        <taxon>Kitasatosporales</taxon>
        <taxon>Streptomycetaceae</taxon>
        <taxon>Streptomyces</taxon>
    </lineage>
</organism>
<evidence type="ECO:0000313" key="3">
    <source>
        <dbReference type="Proteomes" id="UP001500610"/>
    </source>
</evidence>
<proteinExistence type="predicted"/>
<keyword evidence="3" id="KW-1185">Reference proteome</keyword>
<feature type="region of interest" description="Disordered" evidence="1">
    <location>
        <begin position="24"/>
        <end position="75"/>
    </location>
</feature>
<evidence type="ECO:0000256" key="1">
    <source>
        <dbReference type="SAM" id="MobiDB-lite"/>
    </source>
</evidence>
<feature type="compositionally biased region" description="Polar residues" evidence="1">
    <location>
        <begin position="64"/>
        <end position="75"/>
    </location>
</feature>
<feature type="compositionally biased region" description="Low complexity" evidence="1">
    <location>
        <begin position="29"/>
        <end position="39"/>
    </location>
</feature>
<gene>
    <name evidence="2" type="ORF">GCM10023257_70250</name>
</gene>